<feature type="transmembrane region" description="Helical" evidence="1">
    <location>
        <begin position="179"/>
        <end position="201"/>
    </location>
</feature>
<evidence type="ECO:0000313" key="3">
    <source>
        <dbReference type="Proteomes" id="UP001558652"/>
    </source>
</evidence>
<gene>
    <name evidence="2" type="ORF">AAG570_013886</name>
</gene>
<comment type="caution">
    <text evidence="2">The sequence shown here is derived from an EMBL/GenBank/DDBJ whole genome shotgun (WGS) entry which is preliminary data.</text>
</comment>
<name>A0ABD0Z1Q5_9HEMI</name>
<organism evidence="2 3">
    <name type="scientific">Ranatra chinensis</name>
    <dbReference type="NCBI Taxonomy" id="642074"/>
    <lineage>
        <taxon>Eukaryota</taxon>
        <taxon>Metazoa</taxon>
        <taxon>Ecdysozoa</taxon>
        <taxon>Arthropoda</taxon>
        <taxon>Hexapoda</taxon>
        <taxon>Insecta</taxon>
        <taxon>Pterygota</taxon>
        <taxon>Neoptera</taxon>
        <taxon>Paraneoptera</taxon>
        <taxon>Hemiptera</taxon>
        <taxon>Heteroptera</taxon>
        <taxon>Panheteroptera</taxon>
        <taxon>Nepomorpha</taxon>
        <taxon>Nepidae</taxon>
        <taxon>Ranatrinae</taxon>
        <taxon>Ranatra</taxon>
    </lineage>
</organism>
<dbReference type="AlphaFoldDB" id="A0ABD0Z1Q5"/>
<dbReference type="Proteomes" id="UP001558652">
    <property type="component" value="Unassembled WGS sequence"/>
</dbReference>
<keyword evidence="1" id="KW-1133">Transmembrane helix</keyword>
<evidence type="ECO:0000313" key="2">
    <source>
        <dbReference type="EMBL" id="KAL1129359.1"/>
    </source>
</evidence>
<dbReference type="EMBL" id="JBFDAA010000009">
    <property type="protein sequence ID" value="KAL1129359.1"/>
    <property type="molecule type" value="Genomic_DNA"/>
</dbReference>
<evidence type="ECO:0000256" key="1">
    <source>
        <dbReference type="SAM" id="Phobius"/>
    </source>
</evidence>
<accession>A0ABD0Z1Q5</accession>
<sequence length="355" mass="39031">MASKRRNMFHKNKTQETTEKEELQLHNVTLVFPLLPGKIRRGTEPGRSACLPPTAILFRKPAFLPNSVFGVHGESASAARVIDKYVVLNGGSNVSLPVLEASSGCRYSSIGSETLEPPFNTTRSTPEDSALVIDNFVAMALRWMGWFHPPSPTPTGDSGVVGSARPSGRRSVESGRSSVLVLLRRSSALLVLVLVLVLVLASSVSPDQRRPRCRHDGREQSTGLIRSSNYIEMAIVISSRQKILLSLVIFTVILICLLVIASAAGWLSGKQQLPSPHPLKRNDQLKIAYASCISPSNDCGQTCREFICVAPLVTVSCDFQDDPEIIAQKVQRRDRYVDKESYSDLDKENKLGDYR</sequence>
<reference evidence="2 3" key="1">
    <citation type="submission" date="2024-07" db="EMBL/GenBank/DDBJ databases">
        <title>Chromosome-level genome assembly of the water stick insect Ranatra chinensis (Heteroptera: Nepidae).</title>
        <authorList>
            <person name="Liu X."/>
        </authorList>
    </citation>
    <scope>NUCLEOTIDE SEQUENCE [LARGE SCALE GENOMIC DNA]</scope>
    <source>
        <strain evidence="2">Cailab_2021Rc</strain>
        <tissue evidence="2">Muscle</tissue>
    </source>
</reference>
<keyword evidence="1" id="KW-0812">Transmembrane</keyword>
<protein>
    <submittedName>
        <fullName evidence="2">Uncharacterized protein</fullName>
    </submittedName>
</protein>
<keyword evidence="3" id="KW-1185">Reference proteome</keyword>
<keyword evidence="1" id="KW-0472">Membrane</keyword>
<feature type="transmembrane region" description="Helical" evidence="1">
    <location>
        <begin position="243"/>
        <end position="267"/>
    </location>
</feature>
<proteinExistence type="predicted"/>